<sequence>MSRFGDAPRTFDAVGKFDEPMLYVCPPRVKKGVIVRGDVELDSPLIATLPVGTQMTVYRSKHTSDGKVRLKIKTPVVGWISEKSVERDVLSAADENVEFGEDGEPLAKPEKFSLKNPLAGLRCETPEDYMEKLKWSQTQDPGEVEIVMKLNPGTKKDEIDVLFNYRRLRVFVGEDCILDDVLYNPIICEGCTWTYNERNRKLEISLTKDSDTIVWCAAFLAKDAEGNVPLDYEEEAAERERMERFLPKRF</sequence>
<gene>
    <name evidence="4" type="ORF">SO694_00023125</name>
</gene>
<proteinExistence type="predicted"/>
<feature type="domain" description="CS" evidence="3">
    <location>
        <begin position="128"/>
        <end position="219"/>
    </location>
</feature>
<dbReference type="PANTHER" id="PTHR12356:SF3">
    <property type="entry name" value="NUCLEAR MIGRATION PROTEIN NUDC"/>
    <property type="match status" value="1"/>
</dbReference>
<dbReference type="Pfam" id="PF04969">
    <property type="entry name" value="CS"/>
    <property type="match status" value="1"/>
</dbReference>
<evidence type="ECO:0000259" key="3">
    <source>
        <dbReference type="PROSITE" id="PS51203"/>
    </source>
</evidence>
<comment type="caution">
    <text evidence="4">The sequence shown here is derived from an EMBL/GenBank/DDBJ whole genome shotgun (WGS) entry which is preliminary data.</text>
</comment>
<dbReference type="InterPro" id="IPR037898">
    <property type="entry name" value="NudC_fam"/>
</dbReference>
<evidence type="ECO:0000256" key="2">
    <source>
        <dbReference type="ARBA" id="ARBA00022490"/>
    </source>
</evidence>
<evidence type="ECO:0000313" key="5">
    <source>
        <dbReference type="Proteomes" id="UP001363151"/>
    </source>
</evidence>
<evidence type="ECO:0000313" key="4">
    <source>
        <dbReference type="EMBL" id="KAK7238328.1"/>
    </source>
</evidence>
<dbReference type="PANTHER" id="PTHR12356">
    <property type="entry name" value="NUCLEAR MOVEMENT PROTEIN NUDC"/>
    <property type="match status" value="1"/>
</dbReference>
<reference evidence="4 5" key="1">
    <citation type="submission" date="2024-03" db="EMBL/GenBank/DDBJ databases">
        <title>Aureococcus anophagefferens CCMP1851 and Kratosvirus quantuckense: Draft genome of a second virus-susceptible host strain in the model system.</title>
        <authorList>
            <person name="Chase E."/>
            <person name="Truchon A.R."/>
            <person name="Schepens W."/>
            <person name="Wilhelm S.W."/>
        </authorList>
    </citation>
    <scope>NUCLEOTIDE SEQUENCE [LARGE SCALE GENOMIC DNA]</scope>
    <source>
        <strain evidence="4 5">CCMP1851</strain>
    </source>
</reference>
<dbReference type="Proteomes" id="UP001363151">
    <property type="component" value="Unassembled WGS sequence"/>
</dbReference>
<dbReference type="Gene3D" id="2.60.40.790">
    <property type="match status" value="1"/>
</dbReference>
<protein>
    <recommendedName>
        <fullName evidence="3">CS domain-containing protein</fullName>
    </recommendedName>
</protein>
<keyword evidence="5" id="KW-1185">Reference proteome</keyword>
<name>A0ABR1FTJ3_AURAN</name>
<dbReference type="InterPro" id="IPR008978">
    <property type="entry name" value="HSP20-like_chaperone"/>
</dbReference>
<dbReference type="InterPro" id="IPR007052">
    <property type="entry name" value="CS_dom"/>
</dbReference>
<dbReference type="SUPFAM" id="SSF49764">
    <property type="entry name" value="HSP20-like chaperones"/>
    <property type="match status" value="1"/>
</dbReference>
<dbReference type="EMBL" id="JBBJCI010000230">
    <property type="protein sequence ID" value="KAK7238328.1"/>
    <property type="molecule type" value="Genomic_DNA"/>
</dbReference>
<evidence type="ECO:0000256" key="1">
    <source>
        <dbReference type="ARBA" id="ARBA00004496"/>
    </source>
</evidence>
<comment type="subcellular location">
    <subcellularLocation>
        <location evidence="1">Cytoplasm</location>
    </subcellularLocation>
</comment>
<accession>A0ABR1FTJ3</accession>
<dbReference type="CDD" id="cd06467">
    <property type="entry name" value="p23_NUDC_like"/>
    <property type="match status" value="1"/>
</dbReference>
<organism evidence="4 5">
    <name type="scientific">Aureococcus anophagefferens</name>
    <name type="common">Harmful bloom alga</name>
    <dbReference type="NCBI Taxonomy" id="44056"/>
    <lineage>
        <taxon>Eukaryota</taxon>
        <taxon>Sar</taxon>
        <taxon>Stramenopiles</taxon>
        <taxon>Ochrophyta</taxon>
        <taxon>Pelagophyceae</taxon>
        <taxon>Pelagomonadales</taxon>
        <taxon>Pelagomonadaceae</taxon>
        <taxon>Aureococcus</taxon>
    </lineage>
</organism>
<dbReference type="PROSITE" id="PS51203">
    <property type="entry name" value="CS"/>
    <property type="match status" value="1"/>
</dbReference>
<keyword evidence="2" id="KW-0963">Cytoplasm</keyword>